<dbReference type="InterPro" id="IPR038186">
    <property type="entry name" value="CHAD_dom_sf"/>
</dbReference>
<dbReference type="STRING" id="28092.WM40_15460"/>
<feature type="region of interest" description="Disordered" evidence="1">
    <location>
        <begin position="1"/>
        <end position="55"/>
    </location>
</feature>
<dbReference type="InterPro" id="IPR007899">
    <property type="entry name" value="CHAD_dom"/>
</dbReference>
<evidence type="ECO:0000313" key="3">
    <source>
        <dbReference type="EMBL" id="KKB62705.1"/>
    </source>
</evidence>
<reference evidence="3 4" key="1">
    <citation type="submission" date="2015-03" db="EMBL/GenBank/DDBJ databases">
        <title>Draft Genome Sequence of Burkholderia andropogonis type strain ICMP2807, isolated from Sorghum bicolor.</title>
        <authorList>
            <person name="Lopes-Santos L."/>
            <person name="Castro D.B."/>
            <person name="Ottoboni L.M."/>
            <person name="Park D."/>
            <person name="Weirc B.S."/>
            <person name="Destefano S.A."/>
        </authorList>
    </citation>
    <scope>NUCLEOTIDE SEQUENCE [LARGE SCALE GENOMIC DNA]</scope>
    <source>
        <strain evidence="3 4">ICMP2807</strain>
    </source>
</reference>
<proteinExistence type="predicted"/>
<evidence type="ECO:0000259" key="2">
    <source>
        <dbReference type="SMART" id="SM00880"/>
    </source>
</evidence>
<dbReference type="RefSeq" id="WP_046153309.1">
    <property type="nucleotide sequence ID" value="NZ_CADFGU010000012.1"/>
</dbReference>
<dbReference type="OrthoDB" id="8925343at2"/>
<feature type="compositionally biased region" description="Basic and acidic residues" evidence="1">
    <location>
        <begin position="35"/>
        <end position="54"/>
    </location>
</feature>
<dbReference type="PATRIC" id="fig|28092.6.peg.3650"/>
<evidence type="ECO:0000313" key="4">
    <source>
        <dbReference type="Proteomes" id="UP000033618"/>
    </source>
</evidence>
<sequence>MRADGKHDLEPNFCPQTEEEAAAINRMPATSMAASRDRRGDGKPDSGDPVKSARDAGACAAVQDYAQLARPLWETVRARTHEFKENRGGAAPETIHAMRVALRRLKALQWAYRPRLDAGVLTAEREVTRRLMRTAAGVRDWDITLALADEWVPRLTKARATLSVVREDAVNSGIVGLARHARDIDASVVLQIPMCAELVNATTSSPVDLVFLAGRLSKARKQLRTCEKKAVRDGHYDALHAVRKAGKRVRDLYSLITSYTEAQFIVARHAVHADAMHRSSADMMDVPAVKKSKKRNRWAAKLLTKRQIKRLQRVQSRFGALNDAVASATLLRTICKRSSRFARTPGIERLIHTLDDVAQKYERKATSLL</sequence>
<gene>
    <name evidence="3" type="ORF">WM40_15460</name>
</gene>
<protein>
    <recommendedName>
        <fullName evidence="2">CHAD domain-containing protein</fullName>
    </recommendedName>
</protein>
<dbReference type="SMART" id="SM00880">
    <property type="entry name" value="CHAD"/>
    <property type="match status" value="1"/>
</dbReference>
<comment type="caution">
    <text evidence="3">The sequence shown here is derived from an EMBL/GenBank/DDBJ whole genome shotgun (WGS) entry which is preliminary data.</text>
</comment>
<keyword evidence="4" id="KW-1185">Reference proteome</keyword>
<feature type="domain" description="CHAD" evidence="2">
    <location>
        <begin position="68"/>
        <end position="365"/>
    </location>
</feature>
<dbReference type="Gene3D" id="1.40.20.10">
    <property type="entry name" value="CHAD domain"/>
    <property type="match status" value="1"/>
</dbReference>
<dbReference type="Proteomes" id="UP000033618">
    <property type="component" value="Unassembled WGS sequence"/>
</dbReference>
<feature type="compositionally biased region" description="Basic and acidic residues" evidence="1">
    <location>
        <begin position="1"/>
        <end position="10"/>
    </location>
</feature>
<evidence type="ECO:0000256" key="1">
    <source>
        <dbReference type="SAM" id="MobiDB-lite"/>
    </source>
</evidence>
<name>A0A0F5JYF6_9BURK</name>
<accession>A0A0F5JYF6</accession>
<organism evidence="3 4">
    <name type="scientific">Robbsia andropogonis</name>
    <dbReference type="NCBI Taxonomy" id="28092"/>
    <lineage>
        <taxon>Bacteria</taxon>
        <taxon>Pseudomonadati</taxon>
        <taxon>Pseudomonadota</taxon>
        <taxon>Betaproteobacteria</taxon>
        <taxon>Burkholderiales</taxon>
        <taxon>Burkholderiaceae</taxon>
        <taxon>Robbsia</taxon>
    </lineage>
</organism>
<dbReference type="Pfam" id="PF05235">
    <property type="entry name" value="CHAD"/>
    <property type="match status" value="1"/>
</dbReference>
<dbReference type="EMBL" id="LAQU01000016">
    <property type="protein sequence ID" value="KKB62705.1"/>
    <property type="molecule type" value="Genomic_DNA"/>
</dbReference>
<dbReference type="AlphaFoldDB" id="A0A0F5JYF6"/>